<dbReference type="InterPro" id="IPR003692">
    <property type="entry name" value="Hydantoinase_B"/>
</dbReference>
<proteinExistence type="predicted"/>
<dbReference type="EMBL" id="JYIK01000855">
    <property type="protein sequence ID" value="KWX09261.1"/>
    <property type="molecule type" value="Genomic_DNA"/>
</dbReference>
<reference evidence="3" key="1">
    <citation type="submission" date="2015-02" db="EMBL/GenBank/DDBJ databases">
        <title>Physiological reanalysis, assessment of diazotrophy, and genome sequences of multiple isolates of Streptomyces thermoautotrophicus.</title>
        <authorList>
            <person name="MacKellar D.C."/>
            <person name="Lieber L."/>
            <person name="Norman J."/>
            <person name="Bolger A."/>
            <person name="Tobin C."/>
            <person name="Murray J.W."/>
            <person name="Friesen M."/>
            <person name="Prell J."/>
        </authorList>
    </citation>
    <scope>NUCLEOTIDE SEQUENCE [LARGE SCALE GENOMIC DNA]</scope>
    <source>
        <strain evidence="3">UBT1</strain>
    </source>
</reference>
<sequence length="568" mass="62287">MAAPGTKVDPILVEIVEGTLASVEKEVETAIARTARSPMIRDAHDFRAGIHDRRLRKLTGRSYSALVHPIVRDFPVETMRPGDVFFHNDVYLSEGGIGHLPDLCVTVPVFHEGEVVAFVQAFGHHDDIGGAVPGSMPSHARSVYEEGLMVPPIKLWDQGRPNEAALRIMTRNSRMPDSLAGDLDAECSACLMGARRLAELFARYGRQTVEACFDAIIDKTTETFRREILSKIPDGTYVWEDYAEHDGVDEPKLHVQRITLTKTPEKIVIDFTGTGPQAKGPINHCGDYADGNFLKKWLAPILRNLADTPERMAELDVNEGVVPLIEMRFPPKGTLLTPIFPAPTNARTFVILRLLGVLAGVLAKATGGRMPADQETIRYTGVYGEDENGQPYLMREVLGGGSGGRYYADGEDTIHIVPDSRNLPTEFTESRFPFLVERLGLAVDSGGPGRYRGGLGYDKHIRMLRDGHFMSIADRSILSCWGVNDGKAGRPFRVTIDPGGPNERVMEGLVDDEPVRAGEIIRIQTTGGGGWGDPLDRDVDAVVRDVRDGKVSVQGARDDYGVVIVGDR</sequence>
<dbReference type="InterPro" id="IPR045079">
    <property type="entry name" value="Oxoprolinase-like"/>
</dbReference>
<evidence type="ECO:0000259" key="1">
    <source>
        <dbReference type="Pfam" id="PF02538"/>
    </source>
</evidence>
<evidence type="ECO:0000313" key="2">
    <source>
        <dbReference type="EMBL" id="KWX09261.1"/>
    </source>
</evidence>
<dbReference type="AlphaFoldDB" id="A0A132NGM5"/>
<dbReference type="GO" id="GO:0006749">
    <property type="term" value="P:glutathione metabolic process"/>
    <property type="evidence" value="ECO:0007669"/>
    <property type="project" value="TreeGrafter"/>
</dbReference>
<dbReference type="GO" id="GO:0005829">
    <property type="term" value="C:cytosol"/>
    <property type="evidence" value="ECO:0007669"/>
    <property type="project" value="TreeGrafter"/>
</dbReference>
<dbReference type="GO" id="GO:0017168">
    <property type="term" value="F:5-oxoprolinase (ATP-hydrolyzing) activity"/>
    <property type="evidence" value="ECO:0007669"/>
    <property type="project" value="TreeGrafter"/>
</dbReference>
<comment type="caution">
    <text evidence="2">The sequence shown here is derived from an EMBL/GenBank/DDBJ whole genome shotgun (WGS) entry which is preliminary data.</text>
</comment>
<dbReference type="Proteomes" id="UP000070598">
    <property type="component" value="Unassembled WGS sequence"/>
</dbReference>
<dbReference type="PANTHER" id="PTHR11365:SF23">
    <property type="entry name" value="HYPOTHETICAL 5-OXOPROLINASE (EUROFUNG)-RELATED"/>
    <property type="match status" value="1"/>
</dbReference>
<organism evidence="2 3">
    <name type="scientific">Carbonactinospora thermoautotrophica</name>
    <dbReference type="NCBI Taxonomy" id="1469144"/>
    <lineage>
        <taxon>Bacteria</taxon>
        <taxon>Bacillati</taxon>
        <taxon>Actinomycetota</taxon>
        <taxon>Actinomycetes</taxon>
        <taxon>Kitasatosporales</taxon>
        <taxon>Carbonactinosporaceae</taxon>
        <taxon>Carbonactinospora</taxon>
    </lineage>
</organism>
<protein>
    <submittedName>
        <fullName evidence="2">Hydantoinase</fullName>
    </submittedName>
</protein>
<feature type="non-terminal residue" evidence="2">
    <location>
        <position position="568"/>
    </location>
</feature>
<gene>
    <name evidence="2" type="ORF">TR74_10670</name>
</gene>
<dbReference type="Pfam" id="PF02538">
    <property type="entry name" value="Hydantoinase_B"/>
    <property type="match status" value="1"/>
</dbReference>
<accession>A0A132NGM5</accession>
<feature type="domain" description="Hydantoinase B/oxoprolinase" evidence="1">
    <location>
        <begin position="9"/>
        <end position="534"/>
    </location>
</feature>
<evidence type="ECO:0000313" key="3">
    <source>
        <dbReference type="Proteomes" id="UP000070598"/>
    </source>
</evidence>
<name>A0A132NGM5_9ACTN</name>
<dbReference type="PANTHER" id="PTHR11365">
    <property type="entry name" value="5-OXOPROLINASE RELATED"/>
    <property type="match status" value="1"/>
</dbReference>
<dbReference type="RefSeq" id="WP_067420839.1">
    <property type="nucleotide sequence ID" value="NZ_JYIK01000855.1"/>
</dbReference>